<dbReference type="EMBL" id="GGEC01091452">
    <property type="protein sequence ID" value="MBX71936.1"/>
    <property type="molecule type" value="Transcribed_RNA"/>
</dbReference>
<name>A0A2P2QY52_RHIMU</name>
<proteinExistence type="predicted"/>
<dbReference type="AlphaFoldDB" id="A0A2P2QY52"/>
<protein>
    <submittedName>
        <fullName evidence="2">Uncharacterized protein</fullName>
    </submittedName>
</protein>
<accession>A0A2P2QY52</accession>
<evidence type="ECO:0000256" key="1">
    <source>
        <dbReference type="SAM" id="SignalP"/>
    </source>
</evidence>
<keyword evidence="1" id="KW-0732">Signal</keyword>
<reference evidence="2" key="1">
    <citation type="submission" date="2018-02" db="EMBL/GenBank/DDBJ databases">
        <title>Rhizophora mucronata_Transcriptome.</title>
        <authorList>
            <person name="Meera S.P."/>
            <person name="Sreeshan A."/>
            <person name="Augustine A."/>
        </authorList>
    </citation>
    <scope>NUCLEOTIDE SEQUENCE</scope>
    <source>
        <tissue evidence="2">Leaf</tissue>
    </source>
</reference>
<organism evidence="2">
    <name type="scientific">Rhizophora mucronata</name>
    <name type="common">Asiatic mangrove</name>
    <dbReference type="NCBI Taxonomy" id="61149"/>
    <lineage>
        <taxon>Eukaryota</taxon>
        <taxon>Viridiplantae</taxon>
        <taxon>Streptophyta</taxon>
        <taxon>Embryophyta</taxon>
        <taxon>Tracheophyta</taxon>
        <taxon>Spermatophyta</taxon>
        <taxon>Magnoliopsida</taxon>
        <taxon>eudicotyledons</taxon>
        <taxon>Gunneridae</taxon>
        <taxon>Pentapetalae</taxon>
        <taxon>rosids</taxon>
        <taxon>fabids</taxon>
        <taxon>Malpighiales</taxon>
        <taxon>Rhizophoraceae</taxon>
        <taxon>Rhizophora</taxon>
    </lineage>
</organism>
<sequence>MNFIDFFAFLSRLFLANMVQLHCTRRNSQISSSSSSWITQQVAVNLISIRRTASRMKSINLAGNDGFFLDFRESVRDPEFLRLCTDIGRVYGMRPDQQNCCCDTTKAFIAELLNHGSHLYSIEDFVEFTDCALERFGIACGDEDMLLPRLND</sequence>
<feature type="chain" id="PRO_5015128593" evidence="1">
    <location>
        <begin position="17"/>
        <end position="152"/>
    </location>
</feature>
<feature type="signal peptide" evidence="1">
    <location>
        <begin position="1"/>
        <end position="16"/>
    </location>
</feature>
<evidence type="ECO:0000313" key="2">
    <source>
        <dbReference type="EMBL" id="MBX71936.1"/>
    </source>
</evidence>